<protein>
    <recommendedName>
        <fullName evidence="4">Secreted protein</fullName>
    </recommendedName>
</protein>
<name>A0ABQ8VDI9_9AGAR</name>
<sequence>MYSRSILCQLVAGVFCLFVSVCAIPVEPLKPRNSPKSLAPAVLHTRTPTETTRWEQWWAQLDEEVHAHPLPHQTMNFTLNHSDVACALVEDRSQLEGSRRGLEV</sequence>
<dbReference type="EMBL" id="JANVFT010000044">
    <property type="protein sequence ID" value="KAJ4489189.1"/>
    <property type="molecule type" value="Genomic_DNA"/>
</dbReference>
<gene>
    <name evidence="2" type="ORF">C8R41DRAFT_835080</name>
</gene>
<reference evidence="2" key="1">
    <citation type="submission" date="2022-08" db="EMBL/GenBank/DDBJ databases">
        <title>A Global Phylogenomic Analysis of the Shiitake Genus Lentinula.</title>
        <authorList>
            <consortium name="DOE Joint Genome Institute"/>
            <person name="Sierra-Patev S."/>
            <person name="Min B."/>
            <person name="Naranjo-Ortiz M."/>
            <person name="Looney B."/>
            <person name="Konkel Z."/>
            <person name="Slot J.C."/>
            <person name="Sakamoto Y."/>
            <person name="Steenwyk J.L."/>
            <person name="Rokas A."/>
            <person name="Carro J."/>
            <person name="Camarero S."/>
            <person name="Ferreira P."/>
            <person name="Molpeceres G."/>
            <person name="Ruiz-Duenas F.J."/>
            <person name="Serrano A."/>
            <person name="Henrissat B."/>
            <person name="Drula E."/>
            <person name="Hughes K.W."/>
            <person name="Mata J.L."/>
            <person name="Ishikawa N.K."/>
            <person name="Vargas-Isla R."/>
            <person name="Ushijima S."/>
            <person name="Smith C.A."/>
            <person name="Ahrendt S."/>
            <person name="Andreopoulos W."/>
            <person name="He G."/>
            <person name="Labutti K."/>
            <person name="Lipzen A."/>
            <person name="Ng V."/>
            <person name="Riley R."/>
            <person name="Sandor L."/>
            <person name="Barry K."/>
            <person name="Martinez A.T."/>
            <person name="Xiao Y."/>
            <person name="Gibbons J.G."/>
            <person name="Terashima K."/>
            <person name="Grigoriev I.V."/>
            <person name="Hibbett D.S."/>
        </authorList>
    </citation>
    <scope>NUCLEOTIDE SEQUENCE</scope>
    <source>
        <strain evidence="2">RHP3577 ss4</strain>
    </source>
</reference>
<feature type="chain" id="PRO_5045679345" description="Secreted protein" evidence="1">
    <location>
        <begin position="24"/>
        <end position="104"/>
    </location>
</feature>
<evidence type="ECO:0000256" key="1">
    <source>
        <dbReference type="SAM" id="SignalP"/>
    </source>
</evidence>
<organism evidence="2 3">
    <name type="scientific">Lentinula lateritia</name>
    <dbReference type="NCBI Taxonomy" id="40482"/>
    <lineage>
        <taxon>Eukaryota</taxon>
        <taxon>Fungi</taxon>
        <taxon>Dikarya</taxon>
        <taxon>Basidiomycota</taxon>
        <taxon>Agaricomycotina</taxon>
        <taxon>Agaricomycetes</taxon>
        <taxon>Agaricomycetidae</taxon>
        <taxon>Agaricales</taxon>
        <taxon>Marasmiineae</taxon>
        <taxon>Omphalotaceae</taxon>
        <taxon>Lentinula</taxon>
    </lineage>
</organism>
<keyword evidence="1" id="KW-0732">Signal</keyword>
<feature type="signal peptide" evidence="1">
    <location>
        <begin position="1"/>
        <end position="23"/>
    </location>
</feature>
<evidence type="ECO:0008006" key="4">
    <source>
        <dbReference type="Google" id="ProtNLM"/>
    </source>
</evidence>
<proteinExistence type="predicted"/>
<comment type="caution">
    <text evidence="2">The sequence shown here is derived from an EMBL/GenBank/DDBJ whole genome shotgun (WGS) entry which is preliminary data.</text>
</comment>
<keyword evidence="3" id="KW-1185">Reference proteome</keyword>
<dbReference type="Proteomes" id="UP001150217">
    <property type="component" value="Unassembled WGS sequence"/>
</dbReference>
<evidence type="ECO:0000313" key="2">
    <source>
        <dbReference type="EMBL" id="KAJ4489189.1"/>
    </source>
</evidence>
<accession>A0ABQ8VDI9</accession>
<evidence type="ECO:0000313" key="3">
    <source>
        <dbReference type="Proteomes" id="UP001150217"/>
    </source>
</evidence>